<organism evidence="1 2">
    <name type="scientific">Callosobruchus maculatus</name>
    <name type="common">Southern cowpea weevil</name>
    <name type="synonym">Pulse bruchid</name>
    <dbReference type="NCBI Taxonomy" id="64391"/>
    <lineage>
        <taxon>Eukaryota</taxon>
        <taxon>Metazoa</taxon>
        <taxon>Ecdysozoa</taxon>
        <taxon>Arthropoda</taxon>
        <taxon>Hexapoda</taxon>
        <taxon>Insecta</taxon>
        <taxon>Pterygota</taxon>
        <taxon>Neoptera</taxon>
        <taxon>Endopterygota</taxon>
        <taxon>Coleoptera</taxon>
        <taxon>Polyphaga</taxon>
        <taxon>Cucujiformia</taxon>
        <taxon>Chrysomeloidea</taxon>
        <taxon>Chrysomelidae</taxon>
        <taxon>Bruchinae</taxon>
        <taxon>Bruchini</taxon>
        <taxon>Callosobruchus</taxon>
    </lineage>
</organism>
<dbReference type="AlphaFoldDB" id="A0A653BJQ7"/>
<dbReference type="Proteomes" id="UP000410492">
    <property type="component" value="Unassembled WGS sequence"/>
</dbReference>
<reference evidence="1 2" key="1">
    <citation type="submission" date="2019-01" db="EMBL/GenBank/DDBJ databases">
        <authorList>
            <person name="Sayadi A."/>
        </authorList>
    </citation>
    <scope>NUCLEOTIDE SEQUENCE [LARGE SCALE GENOMIC DNA]</scope>
</reference>
<accession>A0A653BJQ7</accession>
<protein>
    <submittedName>
        <fullName evidence="1">Uncharacterized protein</fullName>
    </submittedName>
</protein>
<evidence type="ECO:0000313" key="2">
    <source>
        <dbReference type="Proteomes" id="UP000410492"/>
    </source>
</evidence>
<evidence type="ECO:0000313" key="1">
    <source>
        <dbReference type="EMBL" id="VEN35841.1"/>
    </source>
</evidence>
<keyword evidence="2" id="KW-1185">Reference proteome</keyword>
<dbReference type="EMBL" id="CAACVG010001905">
    <property type="protein sequence ID" value="VEN35841.1"/>
    <property type="molecule type" value="Genomic_DNA"/>
</dbReference>
<gene>
    <name evidence="1" type="ORF">CALMAC_LOCUS1634</name>
</gene>
<proteinExistence type="predicted"/>
<dbReference type="OrthoDB" id="10023262at2759"/>
<name>A0A653BJQ7_CALMS</name>
<sequence length="115" mass="14028">MLRFVCSTLRRFQNFGAMKEILFLLLRNSRFAVWKCLNKLYVPIKEITIRVHLQNMKDTETQVRYFIGYLYYYTEYILSPLTFRFVFYLSQPHMKKTLCYRSGFMVTTFIKTKKS</sequence>